<comment type="caution">
    <text evidence="3">The sequence shown here is derived from an EMBL/GenBank/DDBJ whole genome shotgun (WGS) entry which is preliminary data.</text>
</comment>
<dbReference type="AlphaFoldDB" id="A0A812QQ91"/>
<accession>A0A812QQ91</accession>
<feature type="transmembrane region" description="Helical" evidence="1">
    <location>
        <begin position="140"/>
        <end position="158"/>
    </location>
</feature>
<gene>
    <name evidence="3" type="primary">NSUN2</name>
    <name evidence="3" type="ORF">SPIL2461_LOCUS9813</name>
</gene>
<dbReference type="EMBL" id="CAJNIZ010017446">
    <property type="protein sequence ID" value="CAE7398417.1"/>
    <property type="molecule type" value="Genomic_DNA"/>
</dbReference>
<evidence type="ECO:0000313" key="3">
    <source>
        <dbReference type="EMBL" id="CAE7398417.1"/>
    </source>
</evidence>
<dbReference type="InterPro" id="IPR021134">
    <property type="entry name" value="Bestrophin-like"/>
</dbReference>
<feature type="transmembrane region" description="Helical" evidence="1">
    <location>
        <begin position="170"/>
        <end position="189"/>
    </location>
</feature>
<evidence type="ECO:0000256" key="1">
    <source>
        <dbReference type="SAM" id="Phobius"/>
    </source>
</evidence>
<feature type="chain" id="PRO_5032743360" evidence="2">
    <location>
        <begin position="21"/>
        <end position="449"/>
    </location>
</feature>
<feature type="transmembrane region" description="Helical" evidence="1">
    <location>
        <begin position="75"/>
        <end position="96"/>
    </location>
</feature>
<proteinExistence type="predicted"/>
<sequence length="449" mass="49569">MRAALFAAALGHCCFIRAEAEVLSPALPTKPTNLIELPAWQPVNLEGANDAANQTGIVLPGKPSLEGLSRPQVRLVMLLIFAALLGACAWVAYLSIQGSDAFSDVNLSSQMCYQSRGLISWVSLICLEHTIWRSSTLWSMALRFWAWSLFVAVAEFTVAADPSSIDPLQFTEITTVMTVFVSLMLGFFITNSVKRWTSCVEAFLSLFEAIRALQMQLHALGVESKRIDVPVRYGILSAWFIERILRVEQLKEDEREEARDEVFEELSKMTKPLQHATDVEFEALQGMSDPALQIWVWAASYLGRLAQEGDIPPMASPIYGRLLQLVKTAQDALKNIRMVSEIQVPYVYMHTLAAVVHVSNILCATSFGLTLGSCLGSLLVHLDPRLTLYGVTPNPGHSASTDLQVLLIQFMKCFCAPLLYQAFLEIGGKIRCCLSAADLNPSTTLNPKP</sequence>
<dbReference type="Proteomes" id="UP000649617">
    <property type="component" value="Unassembled WGS sequence"/>
</dbReference>
<dbReference type="Pfam" id="PF01062">
    <property type="entry name" value="Bestrophin"/>
    <property type="match status" value="1"/>
</dbReference>
<feature type="signal peptide" evidence="2">
    <location>
        <begin position="1"/>
        <end position="20"/>
    </location>
</feature>
<keyword evidence="1" id="KW-0812">Transmembrane</keyword>
<evidence type="ECO:0000313" key="4">
    <source>
        <dbReference type="Proteomes" id="UP000649617"/>
    </source>
</evidence>
<name>A0A812QQ91_SYMPI</name>
<reference evidence="3" key="1">
    <citation type="submission" date="2021-02" db="EMBL/GenBank/DDBJ databases">
        <authorList>
            <person name="Dougan E. K."/>
            <person name="Rhodes N."/>
            <person name="Thang M."/>
            <person name="Chan C."/>
        </authorList>
    </citation>
    <scope>NUCLEOTIDE SEQUENCE</scope>
</reference>
<evidence type="ECO:0000256" key="2">
    <source>
        <dbReference type="SAM" id="SignalP"/>
    </source>
</evidence>
<organism evidence="3 4">
    <name type="scientific">Symbiodinium pilosum</name>
    <name type="common">Dinoflagellate</name>
    <dbReference type="NCBI Taxonomy" id="2952"/>
    <lineage>
        <taxon>Eukaryota</taxon>
        <taxon>Sar</taxon>
        <taxon>Alveolata</taxon>
        <taxon>Dinophyceae</taxon>
        <taxon>Suessiales</taxon>
        <taxon>Symbiodiniaceae</taxon>
        <taxon>Symbiodinium</taxon>
    </lineage>
</organism>
<keyword evidence="4" id="KW-1185">Reference proteome</keyword>
<keyword evidence="2" id="KW-0732">Signal</keyword>
<keyword evidence="1" id="KW-0472">Membrane</keyword>
<dbReference type="OrthoDB" id="10437265at2759"/>
<keyword evidence="1" id="KW-1133">Transmembrane helix</keyword>
<dbReference type="GO" id="GO:0005254">
    <property type="term" value="F:chloride channel activity"/>
    <property type="evidence" value="ECO:0007669"/>
    <property type="project" value="InterPro"/>
</dbReference>
<protein>
    <submittedName>
        <fullName evidence="3">NSUN2 protein</fullName>
    </submittedName>
</protein>